<name>A0ABZ2V5L3_9RHOB</name>
<keyword evidence="1" id="KW-0732">Signal</keyword>
<dbReference type="Pfam" id="PF10670">
    <property type="entry name" value="DUF4198"/>
    <property type="match status" value="1"/>
</dbReference>
<keyword evidence="3" id="KW-1185">Reference proteome</keyword>
<proteinExistence type="predicted"/>
<feature type="chain" id="PRO_5045388802" evidence="1">
    <location>
        <begin position="18"/>
        <end position="269"/>
    </location>
</feature>
<evidence type="ECO:0000256" key="1">
    <source>
        <dbReference type="SAM" id="SignalP"/>
    </source>
</evidence>
<dbReference type="InterPro" id="IPR019613">
    <property type="entry name" value="DUF4198"/>
</dbReference>
<organism evidence="2 3">
    <name type="scientific">Yoonia phaeophyticola</name>
    <dbReference type="NCBI Taxonomy" id="3137369"/>
    <lineage>
        <taxon>Bacteria</taxon>
        <taxon>Pseudomonadati</taxon>
        <taxon>Pseudomonadota</taxon>
        <taxon>Alphaproteobacteria</taxon>
        <taxon>Rhodobacterales</taxon>
        <taxon>Paracoccaceae</taxon>
        <taxon>Yoonia</taxon>
    </lineage>
</organism>
<protein>
    <submittedName>
        <fullName evidence="2">DUF4198 domain-containing protein</fullName>
    </submittedName>
</protein>
<sequence length="269" mass="29754">MRILALILGLITAPAAAHEFWIEPIAYQIAPDRTLEAHLVNGQEFAGTRIAYFPGRFVNFVLFSGEEAARVQGRPGDTPALNQAPLNEGLHIAAYQSRNETVGYETWEKFQTFVDHKDFGDVLSLHQARGLPEADFEEVYGRYVKTLIGVGHSAGADRRVGLETEIVALNNPYTDDLSDGFSVQVHYRNQLRADTQVEVFSKAPDYSVTIALYRTNAEGIATFPVEPGHEYMVDAVVLREPSAELASETGAVWQSLWANLTFAVPDRGN</sequence>
<gene>
    <name evidence="2" type="ORF">AABB29_12720</name>
</gene>
<evidence type="ECO:0000313" key="3">
    <source>
        <dbReference type="Proteomes" id="UP001440612"/>
    </source>
</evidence>
<reference evidence="3" key="1">
    <citation type="submission" date="2024-04" db="EMBL/GenBank/DDBJ databases">
        <title>Phylogenomic analyses of a clade within the roseobacter group suggest taxonomic reassignments of species of the genera Aestuariivita, Citreicella, Loktanella, Nautella, Pelagibaca, Ruegeria, Thalassobius, Thiobacimonas and Tropicibacter, and the proposal o.</title>
        <authorList>
            <person name="Jeon C.O."/>
        </authorList>
    </citation>
    <scope>NUCLEOTIDE SEQUENCE [LARGE SCALE GENOMIC DNA]</scope>
    <source>
        <strain evidence="3">BS5-3</strain>
    </source>
</reference>
<feature type="signal peptide" evidence="1">
    <location>
        <begin position="1"/>
        <end position="17"/>
    </location>
</feature>
<dbReference type="Proteomes" id="UP001440612">
    <property type="component" value="Chromosome"/>
</dbReference>
<dbReference type="EMBL" id="CP150951">
    <property type="protein sequence ID" value="WZC47762.1"/>
    <property type="molecule type" value="Genomic_DNA"/>
</dbReference>
<dbReference type="RefSeq" id="WP_341365882.1">
    <property type="nucleotide sequence ID" value="NZ_CP150951.2"/>
</dbReference>
<evidence type="ECO:0000313" key="2">
    <source>
        <dbReference type="EMBL" id="WZC47762.1"/>
    </source>
</evidence>
<accession>A0ABZ2V5L3</accession>